<protein>
    <submittedName>
        <fullName evidence="3">Uncharacterized protein</fullName>
    </submittedName>
</protein>
<accession>A0AA84Z7A1</accession>
<keyword evidence="1" id="KW-1133">Transmembrane helix</keyword>
<sequence>MELYGDIYSVIFVTTKIKTTFFSLICHTLFVTTFLFNICCFTVSLIKKTMIIVSMNDIRFYYRV</sequence>
<dbReference type="Proteomes" id="UP000050790">
    <property type="component" value="Unassembled WGS sequence"/>
</dbReference>
<evidence type="ECO:0000313" key="2">
    <source>
        <dbReference type="Proteomes" id="UP000050790"/>
    </source>
</evidence>
<evidence type="ECO:0000313" key="3">
    <source>
        <dbReference type="WBParaSite" id="SMRG1_11610.1"/>
    </source>
</evidence>
<name>A0AA84Z7A1_9TREM</name>
<reference evidence="3" key="1">
    <citation type="submission" date="2023-11" db="UniProtKB">
        <authorList>
            <consortium name="WormBaseParasite"/>
        </authorList>
    </citation>
    <scope>IDENTIFICATION</scope>
</reference>
<feature type="transmembrane region" description="Helical" evidence="1">
    <location>
        <begin position="20"/>
        <end position="46"/>
    </location>
</feature>
<dbReference type="AlphaFoldDB" id="A0AA84Z7A1"/>
<keyword evidence="1" id="KW-0472">Membrane</keyword>
<organism evidence="2 3">
    <name type="scientific">Schistosoma margrebowiei</name>
    <dbReference type="NCBI Taxonomy" id="48269"/>
    <lineage>
        <taxon>Eukaryota</taxon>
        <taxon>Metazoa</taxon>
        <taxon>Spiralia</taxon>
        <taxon>Lophotrochozoa</taxon>
        <taxon>Platyhelminthes</taxon>
        <taxon>Trematoda</taxon>
        <taxon>Digenea</taxon>
        <taxon>Strigeidida</taxon>
        <taxon>Schistosomatoidea</taxon>
        <taxon>Schistosomatidae</taxon>
        <taxon>Schistosoma</taxon>
    </lineage>
</organism>
<keyword evidence="1" id="KW-0812">Transmembrane</keyword>
<evidence type="ECO:0000256" key="1">
    <source>
        <dbReference type="SAM" id="Phobius"/>
    </source>
</evidence>
<dbReference type="WBParaSite" id="SMRG1_11610.1">
    <property type="protein sequence ID" value="SMRG1_11610.1"/>
    <property type="gene ID" value="SMRG1_11610"/>
</dbReference>
<proteinExistence type="predicted"/>